<dbReference type="CDD" id="cd03441">
    <property type="entry name" value="R_hydratase_like"/>
    <property type="match status" value="1"/>
</dbReference>
<evidence type="ECO:0000256" key="1">
    <source>
        <dbReference type="SAM" id="MobiDB-lite"/>
    </source>
</evidence>
<feature type="domain" description="FAS1-like dehydratase" evidence="2">
    <location>
        <begin position="62"/>
        <end position="190"/>
    </location>
</feature>
<evidence type="ECO:0000259" key="2">
    <source>
        <dbReference type="Pfam" id="PF13452"/>
    </source>
</evidence>
<dbReference type="InterPro" id="IPR039569">
    <property type="entry name" value="FAS1-like_DH_region"/>
</dbReference>
<name>Q0RLX6_FRAAA</name>
<dbReference type="KEGG" id="fal:FRAAL2833"/>
<gene>
    <name evidence="3" type="ordered locus">FRAAL2833</name>
</gene>
<evidence type="ECO:0000313" key="3">
    <source>
        <dbReference type="EMBL" id="CAJ61477.1"/>
    </source>
</evidence>
<keyword evidence="4" id="KW-1185">Reference proteome</keyword>
<dbReference type="AlphaFoldDB" id="Q0RLX6"/>
<dbReference type="eggNOG" id="COG2030">
    <property type="taxonomic scope" value="Bacteria"/>
</dbReference>
<organism evidence="3 4">
    <name type="scientific">Frankia alni (strain DSM 45986 / CECT 9034 / ACN14a)</name>
    <dbReference type="NCBI Taxonomy" id="326424"/>
    <lineage>
        <taxon>Bacteria</taxon>
        <taxon>Bacillati</taxon>
        <taxon>Actinomycetota</taxon>
        <taxon>Actinomycetes</taxon>
        <taxon>Frankiales</taxon>
        <taxon>Frankiaceae</taxon>
        <taxon>Frankia</taxon>
    </lineage>
</organism>
<sequence length="452" mass="50675">MEGGRMTVDADGAPRVGDADDETSGETGGETGAERFGVLTDAALARSRRRVGVLRPGAGRPHNHEVTWDAARHFAYGYGDDNPLYCDPEYAKNTRWGTLIAPPTFLYTMGENIVRAADPETKALLKGDPFAGLGSYQAVMEFEWWRPFALGDRARTIHSQVGVTAKRSSFGGRTAHVTNETIYSNDRGELTCLQRGTWVNAERHTSRERRKERELPEPYTPEQLAEIDAAYAAETRRGGTPRYFEDVEIGEELPTKVKGPLTTTDVVVWHLGWGMQLTPPGTFRLAYQVRRKAPGLYPPNALNIPDTVQRLHWEPQRARELGLATSYDYGGMRETWLCHLLTDWVGDDGWLWKLSAQHRRFNFVGDTTWVGGKVVDKRQVDGRSEVHIELQCTNQRGVVTSPATAVVLLPTRDEPVVTLPAPPRDTLEAMIEYEIERIRQQESVAERTEQSS</sequence>
<evidence type="ECO:0000313" key="4">
    <source>
        <dbReference type="Proteomes" id="UP000000657"/>
    </source>
</evidence>
<dbReference type="InterPro" id="IPR029069">
    <property type="entry name" value="HotDog_dom_sf"/>
</dbReference>
<dbReference type="HOGENOM" id="CLU_729249_0_0_11"/>
<dbReference type="Gene3D" id="3.10.129.10">
    <property type="entry name" value="Hotdog Thioesterase"/>
    <property type="match status" value="2"/>
</dbReference>
<reference evidence="3 4" key="1">
    <citation type="journal article" date="2007" name="Genome Res.">
        <title>Genome characteristics of facultatively symbiotic Frankia sp. strains reflect host range and host plant biogeography.</title>
        <authorList>
            <person name="Normand P."/>
            <person name="Lapierre P."/>
            <person name="Tisa L.S."/>
            <person name="Gogarten J.P."/>
            <person name="Alloisio N."/>
            <person name="Bagnarol E."/>
            <person name="Bassi C.A."/>
            <person name="Berry A.M."/>
            <person name="Bickhart D.M."/>
            <person name="Choisne N."/>
            <person name="Couloux A."/>
            <person name="Cournoyer B."/>
            <person name="Cruveiller S."/>
            <person name="Daubin V."/>
            <person name="Demange N."/>
            <person name="Francino M.P."/>
            <person name="Goltsman E."/>
            <person name="Huang Y."/>
            <person name="Kopp O.R."/>
            <person name="Labarre L."/>
            <person name="Lapidus A."/>
            <person name="Lavire C."/>
            <person name="Marechal J."/>
            <person name="Martinez M."/>
            <person name="Mastronunzio J.E."/>
            <person name="Mullin B.C."/>
            <person name="Niemann J."/>
            <person name="Pujic P."/>
            <person name="Rawnsley T."/>
            <person name="Rouy Z."/>
            <person name="Schenowitz C."/>
            <person name="Sellstedt A."/>
            <person name="Tavares F."/>
            <person name="Tomkins J.P."/>
            <person name="Vallenet D."/>
            <person name="Valverde C."/>
            <person name="Wall L.G."/>
            <person name="Wang Y."/>
            <person name="Medigue C."/>
            <person name="Benson D.R."/>
        </authorList>
    </citation>
    <scope>NUCLEOTIDE SEQUENCE [LARGE SCALE GENOMIC DNA]</scope>
    <source>
        <strain evidence="4">DSM 45986 / CECT 9034 / ACN14a</strain>
    </source>
</reference>
<proteinExistence type="predicted"/>
<feature type="region of interest" description="Disordered" evidence="1">
    <location>
        <begin position="1"/>
        <end position="36"/>
    </location>
</feature>
<dbReference type="STRING" id="326424.FRAAL2833"/>
<accession>Q0RLX6</accession>
<dbReference type="EMBL" id="CT573213">
    <property type="protein sequence ID" value="CAJ61477.1"/>
    <property type="molecule type" value="Genomic_DNA"/>
</dbReference>
<dbReference type="Proteomes" id="UP000000657">
    <property type="component" value="Chromosome"/>
</dbReference>
<dbReference type="SUPFAM" id="SSF54637">
    <property type="entry name" value="Thioesterase/thiol ester dehydrase-isomerase"/>
    <property type="match status" value="2"/>
</dbReference>
<protein>
    <recommendedName>
        <fullName evidence="2">FAS1-like dehydratase domain-containing protein</fullName>
    </recommendedName>
</protein>
<dbReference type="Pfam" id="PF13452">
    <property type="entry name" value="FAS1_DH_region"/>
    <property type="match status" value="1"/>
</dbReference>